<protein>
    <submittedName>
        <fullName evidence="1">Uncharacterized protein</fullName>
    </submittedName>
</protein>
<evidence type="ECO:0000313" key="2">
    <source>
        <dbReference type="Proteomes" id="UP000184050"/>
    </source>
</evidence>
<keyword evidence="2" id="KW-1185">Reference proteome</keyword>
<dbReference type="AlphaFoldDB" id="A0A1M6ACN4"/>
<dbReference type="RefSeq" id="WP_217652611.1">
    <property type="nucleotide sequence ID" value="NZ_FQZE01000001.1"/>
</dbReference>
<gene>
    <name evidence="1" type="ORF">SAMN05444280_101154</name>
</gene>
<accession>A0A1M6ACN4</accession>
<name>A0A1M6ACN4_9BACT</name>
<dbReference type="EMBL" id="FQZE01000001">
    <property type="protein sequence ID" value="SHI34138.1"/>
    <property type="molecule type" value="Genomic_DNA"/>
</dbReference>
<organism evidence="1 2">
    <name type="scientific">Tangfeifania diversioriginum</name>
    <dbReference type="NCBI Taxonomy" id="1168035"/>
    <lineage>
        <taxon>Bacteria</taxon>
        <taxon>Pseudomonadati</taxon>
        <taxon>Bacteroidota</taxon>
        <taxon>Bacteroidia</taxon>
        <taxon>Marinilabiliales</taxon>
        <taxon>Prolixibacteraceae</taxon>
        <taxon>Tangfeifania</taxon>
    </lineage>
</organism>
<reference evidence="1 2" key="1">
    <citation type="submission" date="2016-11" db="EMBL/GenBank/DDBJ databases">
        <authorList>
            <person name="Jaros S."/>
            <person name="Januszkiewicz K."/>
            <person name="Wedrychowicz H."/>
        </authorList>
    </citation>
    <scope>NUCLEOTIDE SEQUENCE [LARGE SCALE GENOMIC DNA]</scope>
    <source>
        <strain evidence="1 2">DSM 27063</strain>
    </source>
</reference>
<sequence>MRNILLFTIMVVTTFMWSCDSMYDKQEQFEGEVVYPAKYDTVIGHIGFERVEIDLLKAGRIPSEEINLGKAQKTRIEYDDQVITIDSLVSYVNITGLTQSKLYRFRIFTIDQYGNESVPQEIALIPYTNTDLNSLAVAPPRIMASPSAAVVDWPSGISSVLMDYYGLNFEYTDKDGEVQSGERGEDSRFFIGNVEAGEPVQLDMEYKIVPKVNREPILDTLLFEDQLTINMPTTSSTFAPAEREILEANGATTFSADGLAEFEHLVYPVHANSLQDIFYFPNLKSLDLTGGDLFTTLPVTVYNGGVTDEVGGGEYAPFVRKAGDIASGNVQALKDLLESGILEKVYYRPHSMGLDDLLMPYVESGVVELVEGPESVLMDNQFHLDGLVQDGNWNMDVTYPADDAPEGEGIENVYKVVSRATSSSFVLALPQGFQFNAEEYRYLKMDVYAPPKSAFEGIYEPFQCFWPRIMNNLWSFGQFSSFGQEYWDMGHICMDDADLQQWTEVTFDMQEAVGRHNRVFVLNIGTEPWIDFDSDEIVYYLANIRFEKE</sequence>
<proteinExistence type="predicted"/>
<evidence type="ECO:0000313" key="1">
    <source>
        <dbReference type="EMBL" id="SHI34138.1"/>
    </source>
</evidence>
<dbReference type="STRING" id="1168035.SAMN05444280_101154"/>
<dbReference type="Proteomes" id="UP000184050">
    <property type="component" value="Unassembled WGS sequence"/>
</dbReference>